<dbReference type="InterPro" id="IPR022310">
    <property type="entry name" value="NAD/GMP_synthase"/>
</dbReference>
<comment type="caution">
    <text evidence="7">Lacks conserved residue(s) required for the propagation of feature annotation.</text>
</comment>
<dbReference type="NCBIfam" id="TIGR00552">
    <property type="entry name" value="nadE"/>
    <property type="match status" value="1"/>
</dbReference>
<keyword evidence="5 7" id="KW-0067">ATP-binding</keyword>
<organism evidence="11 12">
    <name type="scientific">Candidatus Jidaibacter acanthamoebae</name>
    <dbReference type="NCBI Taxonomy" id="86105"/>
    <lineage>
        <taxon>Bacteria</taxon>
        <taxon>Pseudomonadati</taxon>
        <taxon>Pseudomonadota</taxon>
        <taxon>Alphaproteobacteria</taxon>
        <taxon>Rickettsiales</taxon>
        <taxon>Candidatus Midichloriaceae</taxon>
        <taxon>Candidatus Jidaibacter</taxon>
    </lineage>
</organism>
<dbReference type="Pfam" id="PF00795">
    <property type="entry name" value="CN_hydrolase"/>
    <property type="match status" value="1"/>
</dbReference>
<dbReference type="OrthoDB" id="9760188at2"/>
<gene>
    <name evidence="11" type="primary">nadE_2</name>
    <name evidence="7" type="synonym">nadE</name>
    <name evidence="11" type="ORF">NF27_BK00080</name>
</gene>
<evidence type="ECO:0000256" key="3">
    <source>
        <dbReference type="ARBA" id="ARBA00022598"/>
    </source>
</evidence>
<dbReference type="InterPro" id="IPR014729">
    <property type="entry name" value="Rossmann-like_a/b/a_fold"/>
</dbReference>
<dbReference type="Pfam" id="PF02540">
    <property type="entry name" value="NAD_synthase"/>
    <property type="match status" value="1"/>
</dbReference>
<feature type="binding site" evidence="7">
    <location>
        <position position="114"/>
    </location>
    <ligand>
        <name>L-glutamine</name>
        <dbReference type="ChEBI" id="CHEBI:58359"/>
    </ligand>
</feature>
<dbReference type="SUPFAM" id="SSF52402">
    <property type="entry name" value="Adenine nucleotide alpha hydrolases-like"/>
    <property type="match status" value="1"/>
</dbReference>
<feature type="binding site" evidence="7">
    <location>
        <position position="169"/>
    </location>
    <ligand>
        <name>L-glutamine</name>
        <dbReference type="ChEBI" id="CHEBI:58359"/>
    </ligand>
</feature>
<dbReference type="InterPro" id="IPR003010">
    <property type="entry name" value="C-N_Hydrolase"/>
</dbReference>
<dbReference type="GO" id="GO:0003952">
    <property type="term" value="F:NAD+ synthase (glutamine-hydrolyzing) activity"/>
    <property type="evidence" value="ECO:0007669"/>
    <property type="project" value="UniProtKB-UniRule"/>
</dbReference>
<dbReference type="InterPro" id="IPR036526">
    <property type="entry name" value="C-N_Hydrolase_sf"/>
</dbReference>
<reference evidence="11 12" key="1">
    <citation type="submission" date="2014-11" db="EMBL/GenBank/DDBJ databases">
        <title>A Rickettsiales Symbiont of Amoebae With Ancient Features.</title>
        <authorList>
            <person name="Schulz F."/>
            <person name="Martijn J."/>
            <person name="Wascher F."/>
            <person name="Kostanjsek R."/>
            <person name="Ettema T.J."/>
            <person name="Horn M."/>
        </authorList>
    </citation>
    <scope>NUCLEOTIDE SEQUENCE [LARGE SCALE GENOMIC DNA]</scope>
    <source>
        <strain evidence="11 12">UWC36</strain>
    </source>
</reference>
<dbReference type="Gene3D" id="3.60.110.10">
    <property type="entry name" value="Carbon-nitrogen hydrolase"/>
    <property type="match status" value="1"/>
</dbReference>
<evidence type="ECO:0000256" key="9">
    <source>
        <dbReference type="RuleBase" id="RU003811"/>
    </source>
</evidence>
<dbReference type="RefSeq" id="WP_039454656.1">
    <property type="nucleotide sequence ID" value="NZ_JSWE01000036.1"/>
</dbReference>
<keyword evidence="12" id="KW-1185">Reference proteome</keyword>
<evidence type="ECO:0000256" key="4">
    <source>
        <dbReference type="ARBA" id="ARBA00022741"/>
    </source>
</evidence>
<dbReference type="HAMAP" id="MF_02090">
    <property type="entry name" value="NadE_glutamine_dep"/>
    <property type="match status" value="1"/>
</dbReference>
<feature type="binding site" evidence="7">
    <location>
        <position position="380"/>
    </location>
    <ligand>
        <name>ATP</name>
        <dbReference type="ChEBI" id="CHEBI:30616"/>
    </ligand>
</feature>
<dbReference type="NCBIfam" id="NF010588">
    <property type="entry name" value="PRK13981.1"/>
    <property type="match status" value="1"/>
</dbReference>
<comment type="function">
    <text evidence="7">Catalyzes the ATP-dependent amidation of deamido-NAD to form NAD. Uses L-glutamine as a nitrogen source.</text>
</comment>
<dbReference type="GO" id="GO:0009435">
    <property type="term" value="P:NAD+ biosynthetic process"/>
    <property type="evidence" value="ECO:0007669"/>
    <property type="project" value="UniProtKB-UniRule"/>
</dbReference>
<dbReference type="GO" id="GO:0004359">
    <property type="term" value="F:glutaminase activity"/>
    <property type="evidence" value="ECO:0007669"/>
    <property type="project" value="InterPro"/>
</dbReference>
<name>A0A0C1MV91_9RICK</name>
<dbReference type="PIRSF" id="PIRSF006630">
    <property type="entry name" value="NADS_GAT"/>
    <property type="match status" value="1"/>
</dbReference>
<dbReference type="PANTHER" id="PTHR23090">
    <property type="entry name" value="NH 3 /GLUTAMINE-DEPENDENT NAD + SYNTHETASE"/>
    <property type="match status" value="1"/>
</dbReference>
<keyword evidence="6 7" id="KW-0520">NAD</keyword>
<dbReference type="Gene3D" id="3.40.50.620">
    <property type="entry name" value="HUPs"/>
    <property type="match status" value="1"/>
</dbReference>
<dbReference type="EMBL" id="JSWE01000036">
    <property type="protein sequence ID" value="KIE06087.1"/>
    <property type="molecule type" value="Genomic_DNA"/>
</dbReference>
<dbReference type="InterPro" id="IPR003694">
    <property type="entry name" value="NAD_synthase"/>
</dbReference>
<keyword evidence="4 7" id="KW-0547">Nucleotide-binding</keyword>
<feature type="domain" description="CN hydrolase" evidence="10">
    <location>
        <begin position="1"/>
        <end position="237"/>
    </location>
</feature>
<comment type="caution">
    <text evidence="11">The sequence shown here is derived from an EMBL/GenBank/DDBJ whole genome shotgun (WGS) entry which is preliminary data.</text>
</comment>
<feature type="binding site" evidence="7">
    <location>
        <position position="356"/>
    </location>
    <ligand>
        <name>deamido-NAD(+)</name>
        <dbReference type="ChEBI" id="CHEBI:58437"/>
        <note>ligand shared between two neighboring subunits</note>
    </ligand>
</feature>
<dbReference type="GO" id="GO:0005737">
    <property type="term" value="C:cytoplasm"/>
    <property type="evidence" value="ECO:0007669"/>
    <property type="project" value="InterPro"/>
</dbReference>
<dbReference type="AlphaFoldDB" id="A0A0C1MV91"/>
<feature type="binding site" evidence="7">
    <location>
        <position position="385"/>
    </location>
    <ligand>
        <name>deamido-NAD(+)</name>
        <dbReference type="ChEBI" id="CHEBI:58437"/>
        <note>ligand shared between two neighboring subunits</note>
    </ligand>
</feature>
<dbReference type="EC" id="6.3.5.1" evidence="7 8"/>
<dbReference type="Proteomes" id="UP000031258">
    <property type="component" value="Unassembled WGS sequence"/>
</dbReference>
<protein>
    <recommendedName>
        <fullName evidence="7 8">Glutamine-dependent NAD(+) synthetase</fullName>
        <ecNumber evidence="7 8">6.3.5.1</ecNumber>
    </recommendedName>
    <alternativeName>
        <fullName evidence="7 8">NAD(+) synthase [glutamine-hydrolyzing]</fullName>
    </alternativeName>
</protein>
<feature type="active site" description="For glutaminase activity" evidence="7">
    <location>
        <position position="108"/>
    </location>
</feature>
<dbReference type="PANTHER" id="PTHR23090:SF9">
    <property type="entry name" value="GLUTAMINE-DEPENDENT NAD(+) SYNTHETASE"/>
    <property type="match status" value="1"/>
</dbReference>
<feature type="active site" description="Nucleophile; for glutaminase activity" evidence="7">
    <location>
        <position position="143"/>
    </location>
</feature>
<dbReference type="FunFam" id="3.40.50.620:FF:000106">
    <property type="entry name" value="Glutamine-dependent NAD(+) synthetase"/>
    <property type="match status" value="1"/>
</dbReference>
<proteinExistence type="inferred from homology"/>
<keyword evidence="3 7" id="KW-0436">Ligase</keyword>
<sequence>MKIFLAQVKPRIGDIEYNFDLIKNCYLKACNDNADICLFPEMISVGYTPEDLLHKPSFLMELEKHTASLIKNSKASTILLPTVIKEKDKLYNAILAIQNGKVIGKSYKQCIPNYGVFDEERYFSSGEPRVIDINEYKIGVPICEDMWFPEVASKLKEKGAEILLVPNASPYDGEKFNTRLEIIRKRYQEVRLPIIYCNQVLGQDGIVFEGRSFGYDGSLKFCLSAFREDSIVVDVQGNKILTTNNIENFSKEDELYGAMVLGLRDYMHNNRFKSVLLGLSGGIDSALVAAIAVDALGKENVHAIMMPSKFTGRESMEDAERVAEMLEISYRVIAITDIVETIDSGIGGTSGIAYENLQSRARGIILMSISNMTQSLVLTTGNKSENAVGYATLYGDMCGGFNPIKDLYKTAVFNIAKFRNSKLPTSIQVMNLNFPVMPERVITKPPSAELREDQKDSDSLPEYSILDQILEAYIEQDLGKEEIIDKGFDKETVEKVIKLIKISEYKRRQSAPGVKLTTRTLDKERRYPITNLYKG</sequence>
<comment type="pathway">
    <text evidence="1 7 8">Cofactor biosynthesis; NAD(+) biosynthesis; NAD(+) from deamido-NAD(+) (L-Gln route): step 1/1.</text>
</comment>
<evidence type="ECO:0000256" key="8">
    <source>
        <dbReference type="PIRNR" id="PIRNR006630"/>
    </source>
</evidence>
<evidence type="ECO:0000259" key="10">
    <source>
        <dbReference type="PROSITE" id="PS50263"/>
    </source>
</evidence>
<evidence type="ECO:0000256" key="1">
    <source>
        <dbReference type="ARBA" id="ARBA00005188"/>
    </source>
</evidence>
<feature type="binding site" evidence="7">
    <location>
        <position position="506"/>
    </location>
    <ligand>
        <name>deamido-NAD(+)</name>
        <dbReference type="ChEBI" id="CHEBI:58437"/>
        <note>ligand shared between two neighboring subunits</note>
    </ligand>
</feature>
<comment type="similarity">
    <text evidence="2 7 8">In the C-terminal section; belongs to the NAD synthetase family.</text>
</comment>
<evidence type="ECO:0000313" key="12">
    <source>
        <dbReference type="Proteomes" id="UP000031258"/>
    </source>
</evidence>
<evidence type="ECO:0000256" key="7">
    <source>
        <dbReference type="HAMAP-Rule" id="MF_02090"/>
    </source>
</evidence>
<dbReference type="STRING" id="86105.NF27_BK00080"/>
<comment type="catalytic activity">
    <reaction evidence="7 8">
        <text>deamido-NAD(+) + L-glutamine + ATP + H2O = L-glutamate + AMP + diphosphate + NAD(+) + H(+)</text>
        <dbReference type="Rhea" id="RHEA:24384"/>
        <dbReference type="ChEBI" id="CHEBI:15377"/>
        <dbReference type="ChEBI" id="CHEBI:15378"/>
        <dbReference type="ChEBI" id="CHEBI:29985"/>
        <dbReference type="ChEBI" id="CHEBI:30616"/>
        <dbReference type="ChEBI" id="CHEBI:33019"/>
        <dbReference type="ChEBI" id="CHEBI:57540"/>
        <dbReference type="ChEBI" id="CHEBI:58359"/>
        <dbReference type="ChEBI" id="CHEBI:58437"/>
        <dbReference type="ChEBI" id="CHEBI:456215"/>
        <dbReference type="EC" id="6.3.5.1"/>
    </reaction>
</comment>
<comment type="similarity">
    <text evidence="9">Belongs to the NAD synthetase family.</text>
</comment>
<feature type="active site" description="Proton acceptor; for glutaminase activity" evidence="7">
    <location>
        <position position="41"/>
    </location>
</feature>
<evidence type="ECO:0000256" key="2">
    <source>
        <dbReference type="ARBA" id="ARBA00007145"/>
    </source>
</evidence>
<dbReference type="PATRIC" id="fig|86105.3.peg.87"/>
<evidence type="ECO:0000256" key="6">
    <source>
        <dbReference type="ARBA" id="ARBA00023027"/>
    </source>
</evidence>
<evidence type="ECO:0000313" key="11">
    <source>
        <dbReference type="EMBL" id="KIE06087.1"/>
    </source>
</evidence>
<dbReference type="GO" id="GO:0005524">
    <property type="term" value="F:ATP binding"/>
    <property type="evidence" value="ECO:0007669"/>
    <property type="project" value="UniProtKB-UniRule"/>
</dbReference>
<feature type="binding site" evidence="7">
    <location>
        <begin position="278"/>
        <end position="285"/>
    </location>
    <ligand>
        <name>ATP</name>
        <dbReference type="ChEBI" id="CHEBI:30616"/>
    </ligand>
</feature>
<feature type="binding site" evidence="7">
    <location>
        <position position="175"/>
    </location>
    <ligand>
        <name>L-glutamine</name>
        <dbReference type="ChEBI" id="CHEBI:58359"/>
    </ligand>
</feature>
<dbReference type="InterPro" id="IPR014445">
    <property type="entry name" value="Gln-dep_NAD_synthase"/>
</dbReference>
<dbReference type="CDD" id="cd07570">
    <property type="entry name" value="GAT_Gln-NAD-synth"/>
    <property type="match status" value="1"/>
</dbReference>
<accession>A0A0C1MV91</accession>
<dbReference type="SUPFAM" id="SSF56317">
    <property type="entry name" value="Carbon-nitrogen hydrolase"/>
    <property type="match status" value="1"/>
</dbReference>
<dbReference type="PROSITE" id="PS50263">
    <property type="entry name" value="CN_HYDROLASE"/>
    <property type="match status" value="1"/>
</dbReference>
<dbReference type="UniPathway" id="UPA00253">
    <property type="reaction ID" value="UER00334"/>
</dbReference>
<dbReference type="CDD" id="cd00553">
    <property type="entry name" value="NAD_synthase"/>
    <property type="match status" value="1"/>
</dbReference>
<dbReference type="GO" id="GO:0008795">
    <property type="term" value="F:NAD+ synthase activity"/>
    <property type="evidence" value="ECO:0007669"/>
    <property type="project" value="UniProtKB-UniRule"/>
</dbReference>
<evidence type="ECO:0000256" key="5">
    <source>
        <dbReference type="ARBA" id="ARBA00022840"/>
    </source>
</evidence>